<dbReference type="EMBL" id="AMFJ01000088">
    <property type="protein sequence ID" value="EKE29837.1"/>
    <property type="molecule type" value="Genomic_DNA"/>
</dbReference>
<dbReference type="AlphaFoldDB" id="K2G699"/>
<accession>K2G699</accession>
<gene>
    <name evidence="1" type="ORF">ACD_2C00088G0002</name>
</gene>
<evidence type="ECO:0008006" key="2">
    <source>
        <dbReference type="Google" id="ProtNLM"/>
    </source>
</evidence>
<organism evidence="1">
    <name type="scientific">uncultured bacterium</name>
    <name type="common">gcode 4</name>
    <dbReference type="NCBI Taxonomy" id="1234023"/>
    <lineage>
        <taxon>Bacteria</taxon>
        <taxon>environmental samples</taxon>
    </lineage>
</organism>
<dbReference type="SUPFAM" id="SSF53474">
    <property type="entry name" value="alpha/beta-Hydrolases"/>
    <property type="match status" value="1"/>
</dbReference>
<dbReference type="Gene3D" id="3.40.50.1820">
    <property type="entry name" value="alpha/beta hydrolase"/>
    <property type="match status" value="1"/>
</dbReference>
<evidence type="ECO:0000313" key="1">
    <source>
        <dbReference type="EMBL" id="EKE29837.1"/>
    </source>
</evidence>
<dbReference type="InterPro" id="IPR029058">
    <property type="entry name" value="AB_hydrolase_fold"/>
</dbReference>
<proteinExistence type="predicted"/>
<sequence length="235" mass="28204">MINTIELKFKDQEIHIEYFYIGNNAENVILFLHWLWACKENFIEVANDDMFRDYNTIWMDFPWTWLSSYIENLKIDDLAEIVNLFLGKLKIRQAVIVWHSMWWVVGLKFAEKFPQSVRWFINIEWNLISKDASFSKYLTALSLSDFIKEFGDEKSMHVLSFSLVEESENWDLLNKFINLNLPKLYIYWINSHILALDSLTDSWVETAWIGNSWHHPFLENKDDFKVSLLKFLKDI</sequence>
<name>K2G699_9BACT</name>
<protein>
    <recommendedName>
        <fullName evidence="2">AB hydrolase-1 domain-containing protein</fullName>
    </recommendedName>
</protein>
<reference evidence="1" key="1">
    <citation type="journal article" date="2012" name="Science">
        <title>Fermentation, hydrogen, and sulfur metabolism in multiple uncultivated bacterial phyla.</title>
        <authorList>
            <person name="Wrighton K.C."/>
            <person name="Thomas B.C."/>
            <person name="Sharon I."/>
            <person name="Miller C.S."/>
            <person name="Castelle C.J."/>
            <person name="VerBerkmoes N.C."/>
            <person name="Wilkins M.J."/>
            <person name="Hettich R.L."/>
            <person name="Lipton M.S."/>
            <person name="Williams K.H."/>
            <person name="Long P.E."/>
            <person name="Banfield J.F."/>
        </authorList>
    </citation>
    <scope>NUCLEOTIDE SEQUENCE [LARGE SCALE GENOMIC DNA]</scope>
</reference>
<comment type="caution">
    <text evidence="1">The sequence shown here is derived from an EMBL/GenBank/DDBJ whole genome shotgun (WGS) entry which is preliminary data.</text>
</comment>